<proteinExistence type="predicted"/>
<dbReference type="AlphaFoldDB" id="A0A4Z0BUI3"/>
<evidence type="ECO:0008006" key="3">
    <source>
        <dbReference type="Google" id="ProtNLM"/>
    </source>
</evidence>
<dbReference type="RefSeq" id="WP_135264490.1">
    <property type="nucleotide sequence ID" value="NZ_SMLM01000002.1"/>
</dbReference>
<comment type="caution">
    <text evidence="1">The sequence shown here is derived from an EMBL/GenBank/DDBJ whole genome shotgun (WGS) entry which is preliminary data.</text>
</comment>
<name>A0A4Z0BUI3_9BURK</name>
<protein>
    <recommendedName>
        <fullName evidence="3">SnoaL-like domain-containing protein</fullName>
    </recommendedName>
</protein>
<dbReference type="Proteomes" id="UP000298180">
    <property type="component" value="Unassembled WGS sequence"/>
</dbReference>
<sequence>MIPANVHSLLTVVVVDGVEVCEVLAEPLPNVLAPFQQRRDLYDQYVRRGGNWLIAKRTSHFVWRDVREVAAAAAR</sequence>
<dbReference type="SUPFAM" id="SSF54427">
    <property type="entry name" value="NTF2-like"/>
    <property type="match status" value="1"/>
</dbReference>
<evidence type="ECO:0000313" key="2">
    <source>
        <dbReference type="Proteomes" id="UP000298180"/>
    </source>
</evidence>
<dbReference type="InterPro" id="IPR032710">
    <property type="entry name" value="NTF2-like_dom_sf"/>
</dbReference>
<reference evidence="1 2" key="1">
    <citation type="submission" date="2019-03" db="EMBL/GenBank/DDBJ databases">
        <title>Ramlibacter henchirensis DSM 14656, whole genome shotgun sequence.</title>
        <authorList>
            <person name="Zhang X."/>
            <person name="Feng G."/>
            <person name="Zhu H."/>
        </authorList>
    </citation>
    <scope>NUCLEOTIDE SEQUENCE [LARGE SCALE GENOMIC DNA]</scope>
    <source>
        <strain evidence="1 2">DSM 14656</strain>
    </source>
</reference>
<accession>A0A4Z0BUI3</accession>
<organism evidence="1 2">
    <name type="scientific">Ramlibacter henchirensis</name>
    <dbReference type="NCBI Taxonomy" id="204072"/>
    <lineage>
        <taxon>Bacteria</taxon>
        <taxon>Pseudomonadati</taxon>
        <taxon>Pseudomonadota</taxon>
        <taxon>Betaproteobacteria</taxon>
        <taxon>Burkholderiales</taxon>
        <taxon>Comamonadaceae</taxon>
        <taxon>Ramlibacter</taxon>
    </lineage>
</organism>
<dbReference type="EMBL" id="SMLM01000002">
    <property type="protein sequence ID" value="TFZ02966.1"/>
    <property type="molecule type" value="Genomic_DNA"/>
</dbReference>
<evidence type="ECO:0000313" key="1">
    <source>
        <dbReference type="EMBL" id="TFZ02966.1"/>
    </source>
</evidence>
<gene>
    <name evidence="1" type="ORF">EZ313_17230</name>
</gene>
<dbReference type="OrthoDB" id="2084678at2"/>
<keyword evidence="2" id="KW-1185">Reference proteome</keyword>